<dbReference type="PANTHER" id="PTHR42648">
    <property type="entry name" value="TRANSPOSASE, PUTATIVE-RELATED"/>
    <property type="match status" value="1"/>
</dbReference>
<dbReference type="EMBL" id="RCMV01000113">
    <property type="protein sequence ID" value="KAG3224401.1"/>
    <property type="molecule type" value="Genomic_DNA"/>
</dbReference>
<feature type="compositionally biased region" description="Acidic residues" evidence="1">
    <location>
        <begin position="298"/>
        <end position="309"/>
    </location>
</feature>
<evidence type="ECO:0000313" key="4">
    <source>
        <dbReference type="EMBL" id="KAG2999445.1"/>
    </source>
</evidence>
<evidence type="ECO:0000256" key="1">
    <source>
        <dbReference type="SAM" id="MobiDB-lite"/>
    </source>
</evidence>
<dbReference type="PROSITE" id="PS50994">
    <property type="entry name" value="INTEGRASE"/>
    <property type="match status" value="1"/>
</dbReference>
<dbReference type="InterPro" id="IPR057670">
    <property type="entry name" value="SH3_retrovirus"/>
</dbReference>
<dbReference type="Proteomes" id="UP000697107">
    <property type="component" value="Unassembled WGS sequence"/>
</dbReference>
<dbReference type="GO" id="GO:0003676">
    <property type="term" value="F:nucleic acid binding"/>
    <property type="evidence" value="ECO:0007669"/>
    <property type="project" value="InterPro"/>
</dbReference>
<evidence type="ECO:0000313" key="3">
    <source>
        <dbReference type="EMBL" id="KAG2869527.1"/>
    </source>
</evidence>
<comment type="caution">
    <text evidence="3">The sequence shown here is derived from an EMBL/GenBank/DDBJ whole genome shotgun (WGS) entry which is preliminary data.</text>
</comment>
<reference evidence="3" key="1">
    <citation type="submission" date="2018-10" db="EMBL/GenBank/DDBJ databases">
        <title>Effector identification in a new, highly contiguous assembly of the strawberry crown rot pathogen Phytophthora cactorum.</title>
        <authorList>
            <person name="Armitage A.D."/>
            <person name="Nellist C.F."/>
            <person name="Bates H."/>
            <person name="Vickerstaff R.J."/>
            <person name="Harrison R.J."/>
        </authorList>
    </citation>
    <scope>NUCLEOTIDE SEQUENCE</scope>
    <source>
        <strain evidence="3">15-7</strain>
        <strain evidence="4">P415</strain>
        <strain evidence="5">P421</strain>
    </source>
</reference>
<feature type="region of interest" description="Disordered" evidence="1">
    <location>
        <begin position="267"/>
        <end position="352"/>
    </location>
</feature>
<dbReference type="Gene3D" id="3.30.420.10">
    <property type="entry name" value="Ribonuclease H-like superfamily/Ribonuclease H"/>
    <property type="match status" value="1"/>
</dbReference>
<dbReference type="SUPFAM" id="SSF53098">
    <property type="entry name" value="Ribonuclease H-like"/>
    <property type="match status" value="1"/>
</dbReference>
<dbReference type="GO" id="GO:0015074">
    <property type="term" value="P:DNA integration"/>
    <property type="evidence" value="ECO:0007669"/>
    <property type="project" value="InterPro"/>
</dbReference>
<name>A0A8T1A2Q0_9STRA</name>
<dbReference type="InterPro" id="IPR036397">
    <property type="entry name" value="RNaseH_sf"/>
</dbReference>
<organism evidence="3 6">
    <name type="scientific">Phytophthora cactorum</name>
    <dbReference type="NCBI Taxonomy" id="29920"/>
    <lineage>
        <taxon>Eukaryota</taxon>
        <taxon>Sar</taxon>
        <taxon>Stramenopiles</taxon>
        <taxon>Oomycota</taxon>
        <taxon>Peronosporomycetes</taxon>
        <taxon>Peronosporales</taxon>
        <taxon>Peronosporaceae</taxon>
        <taxon>Phytophthora</taxon>
    </lineage>
</organism>
<dbReference type="Pfam" id="PF25597">
    <property type="entry name" value="SH3_retrovirus"/>
    <property type="match status" value="1"/>
</dbReference>
<accession>A0A8T1A2Q0</accession>
<feature type="compositionally biased region" description="Acidic residues" evidence="1">
    <location>
        <begin position="321"/>
        <end position="334"/>
    </location>
</feature>
<gene>
    <name evidence="3" type="ORF">PC113_g56</name>
    <name evidence="4" type="ORF">PC118_g813</name>
    <name evidence="5" type="ORF">PC129_g4944</name>
</gene>
<sequence length="352" mass="39753">MDAHTRFVTMYPVNDKTKEEINPLIRRYIAWAERQCPGCEVRTVFSDEGGEFVNDEIMNWYQNKGIIHTATPRNSSRLNMVERTHQTLVGMMKAMVKEAGVPTSFWVDAFHYAVYLKNRSYSTPIGPYEAMWGRKPDIHHVKKFGALAYVHTKVDPLRHKFADNCRVGFVLGYRESALGCKIYFPKEGTALFGGQVTVNEQVLYKDRYGPEFEDTHRATRLRPTVGGRENGADEYHDTLDEDGALAEAEESIEELQRALEAPRASWMNRQPPTFGDGMVFTNPVRTSCRKSEEPTRTDDEDADMGDEQEATASASGREDAADGDYGEDQADPDMDAIMATPRTSSLMKATHL</sequence>
<feature type="compositionally biased region" description="Polar residues" evidence="1">
    <location>
        <begin position="341"/>
        <end position="352"/>
    </location>
</feature>
<proteinExistence type="predicted"/>
<dbReference type="VEuPathDB" id="FungiDB:PC110_g22249"/>
<dbReference type="AlphaFoldDB" id="A0A8T1A2Q0"/>
<dbReference type="InterPro" id="IPR012337">
    <property type="entry name" value="RNaseH-like_sf"/>
</dbReference>
<protein>
    <recommendedName>
        <fullName evidence="2">Integrase catalytic domain-containing protein</fullName>
    </recommendedName>
</protein>
<dbReference type="Proteomes" id="UP000735874">
    <property type="component" value="Unassembled WGS sequence"/>
</dbReference>
<dbReference type="Proteomes" id="UP000760860">
    <property type="component" value="Unassembled WGS sequence"/>
</dbReference>
<evidence type="ECO:0000313" key="6">
    <source>
        <dbReference type="Proteomes" id="UP000735874"/>
    </source>
</evidence>
<dbReference type="EMBL" id="RCMG01000001">
    <property type="protein sequence ID" value="KAG2869527.1"/>
    <property type="molecule type" value="Genomic_DNA"/>
</dbReference>
<evidence type="ECO:0000259" key="2">
    <source>
        <dbReference type="PROSITE" id="PS50994"/>
    </source>
</evidence>
<dbReference type="EMBL" id="RCML01000008">
    <property type="protein sequence ID" value="KAG2999445.1"/>
    <property type="molecule type" value="Genomic_DNA"/>
</dbReference>
<evidence type="ECO:0000313" key="5">
    <source>
        <dbReference type="EMBL" id="KAG3224401.1"/>
    </source>
</evidence>
<dbReference type="InterPro" id="IPR001584">
    <property type="entry name" value="Integrase_cat-core"/>
</dbReference>
<dbReference type="InterPro" id="IPR039537">
    <property type="entry name" value="Retrotran_Ty1/copia-like"/>
</dbReference>
<feature type="domain" description="Integrase catalytic" evidence="2">
    <location>
        <begin position="1"/>
        <end position="144"/>
    </location>
</feature>
<dbReference type="PANTHER" id="PTHR42648:SF28">
    <property type="entry name" value="TRANSPOSON-ENCODED PROTEIN WITH RIBONUCLEASE H-LIKE AND RETROVIRUS ZINC FINGER-LIKE DOMAINS"/>
    <property type="match status" value="1"/>
</dbReference>